<dbReference type="Pfam" id="PF25954">
    <property type="entry name" value="Beta-barrel_RND_2"/>
    <property type="match status" value="1"/>
</dbReference>
<evidence type="ECO:0000313" key="7">
    <source>
        <dbReference type="EMBL" id="SAL22482.1"/>
    </source>
</evidence>
<proteinExistence type="inferred from homology"/>
<dbReference type="Proteomes" id="UP000054683">
    <property type="component" value="Unassembled WGS sequence"/>
</dbReference>
<dbReference type="AlphaFoldDB" id="A0A158FRR6"/>
<dbReference type="Gene3D" id="2.40.30.170">
    <property type="match status" value="1"/>
</dbReference>
<feature type="domain" description="Multidrug resistance protein MdtA-like C-terminal permuted SH3" evidence="6">
    <location>
        <begin position="319"/>
        <end position="377"/>
    </location>
</feature>
<dbReference type="Pfam" id="PF25967">
    <property type="entry name" value="RND-MFP_C"/>
    <property type="match status" value="1"/>
</dbReference>
<evidence type="ECO:0000259" key="5">
    <source>
        <dbReference type="Pfam" id="PF25954"/>
    </source>
</evidence>
<evidence type="ECO:0000256" key="2">
    <source>
        <dbReference type="ARBA" id="ARBA00009477"/>
    </source>
</evidence>
<dbReference type="SUPFAM" id="SSF111369">
    <property type="entry name" value="HlyD-like secretion proteins"/>
    <property type="match status" value="1"/>
</dbReference>
<evidence type="ECO:0000259" key="6">
    <source>
        <dbReference type="Pfam" id="PF25967"/>
    </source>
</evidence>
<keyword evidence="3" id="KW-0813">Transport</keyword>
<dbReference type="NCBIfam" id="TIGR01730">
    <property type="entry name" value="RND_mfp"/>
    <property type="match status" value="1"/>
</dbReference>
<reference evidence="7 8" key="1">
    <citation type="submission" date="2016-01" db="EMBL/GenBank/DDBJ databases">
        <authorList>
            <person name="Oliw E.H."/>
        </authorList>
    </citation>
    <scope>NUCLEOTIDE SEQUENCE [LARGE SCALE GENOMIC DNA]</scope>
    <source>
        <strain evidence="7">LMG 27134</strain>
    </source>
</reference>
<evidence type="ECO:0000259" key="4">
    <source>
        <dbReference type="Pfam" id="PF25917"/>
    </source>
</evidence>
<dbReference type="Gene3D" id="2.40.420.20">
    <property type="match status" value="1"/>
</dbReference>
<organism evidence="7 8">
    <name type="scientific">Caballeronia udeis</name>
    <dbReference type="NCBI Taxonomy" id="1232866"/>
    <lineage>
        <taxon>Bacteria</taxon>
        <taxon>Pseudomonadati</taxon>
        <taxon>Pseudomonadota</taxon>
        <taxon>Betaproteobacteria</taxon>
        <taxon>Burkholderiales</taxon>
        <taxon>Burkholderiaceae</taxon>
        <taxon>Caballeronia</taxon>
    </lineage>
</organism>
<comment type="subcellular location">
    <subcellularLocation>
        <location evidence="1">Cell envelope</location>
    </subcellularLocation>
</comment>
<dbReference type="PANTHER" id="PTHR30469">
    <property type="entry name" value="MULTIDRUG RESISTANCE PROTEIN MDTA"/>
    <property type="match status" value="1"/>
</dbReference>
<comment type="similarity">
    <text evidence="2">Belongs to the membrane fusion protein (MFP) (TC 8.A.1) family.</text>
</comment>
<dbReference type="InterPro" id="IPR006143">
    <property type="entry name" value="RND_pump_MFP"/>
</dbReference>
<feature type="domain" description="Multidrug resistance protein MdtA-like barrel-sandwich hybrid" evidence="4">
    <location>
        <begin position="89"/>
        <end position="220"/>
    </location>
</feature>
<evidence type="ECO:0000256" key="3">
    <source>
        <dbReference type="ARBA" id="ARBA00022448"/>
    </source>
</evidence>
<dbReference type="Gene3D" id="2.40.50.100">
    <property type="match status" value="1"/>
</dbReference>
<dbReference type="GO" id="GO:1990281">
    <property type="term" value="C:efflux pump complex"/>
    <property type="evidence" value="ECO:0007669"/>
    <property type="project" value="TreeGrafter"/>
</dbReference>
<name>A0A158FRR6_9BURK</name>
<evidence type="ECO:0000256" key="1">
    <source>
        <dbReference type="ARBA" id="ARBA00004196"/>
    </source>
</evidence>
<dbReference type="Pfam" id="PF25917">
    <property type="entry name" value="BSH_RND"/>
    <property type="match status" value="1"/>
</dbReference>
<gene>
    <name evidence="7" type="ORF">AWB69_01526</name>
</gene>
<dbReference type="EMBL" id="FCOK02000007">
    <property type="protein sequence ID" value="SAL22482.1"/>
    <property type="molecule type" value="Genomic_DNA"/>
</dbReference>
<dbReference type="InterPro" id="IPR058627">
    <property type="entry name" value="MdtA-like_C"/>
</dbReference>
<accession>A0A158FRR6</accession>
<sequence>MSAMSAGLAILPGSGKVSRQRGSSPVRRPLAWSLGVVALLALSACGKKETPPAALRPVVAMAAVADTHSVQSSLPATIEARYSTPLSFRVGGKIIERRVRLGDSVKAGEIVAKLDPADNAKNAASTAAQLSAAQHQLTYAEQQLTRDRAQAQENLIARAQLEQTENAYAAALAQRNQAQAQAALSADQLKYTTLVADRAGVITAEQADTGQNVSAGQAVYNLAWSGEIDVVADVPETTLGSLTVGQKASVTLAALGGKQFAALVREVSPAADPQSRTYRVRMTLEAPTPDVRLGMTADVAFARVSASGASGTSGTSTQAFTLPSTALFHAGKLPAVWVVKADGALELRRVDVSRYGERTVTVSNGISPGERVVWQGVHTVSAGEKVRVVAPLHPEDFAS</sequence>
<dbReference type="InterPro" id="IPR058625">
    <property type="entry name" value="MdtA-like_BSH"/>
</dbReference>
<dbReference type="InterPro" id="IPR058792">
    <property type="entry name" value="Beta-barrel_RND_2"/>
</dbReference>
<dbReference type="PANTHER" id="PTHR30469:SF15">
    <property type="entry name" value="HLYD FAMILY OF SECRETION PROTEINS"/>
    <property type="match status" value="1"/>
</dbReference>
<protein>
    <submittedName>
        <fullName evidence="7">HlyD family secretion protein</fullName>
    </submittedName>
</protein>
<evidence type="ECO:0000313" key="8">
    <source>
        <dbReference type="Proteomes" id="UP000054683"/>
    </source>
</evidence>
<feature type="domain" description="CusB-like beta-barrel" evidence="5">
    <location>
        <begin position="230"/>
        <end position="303"/>
    </location>
</feature>
<dbReference type="GO" id="GO:0015562">
    <property type="term" value="F:efflux transmembrane transporter activity"/>
    <property type="evidence" value="ECO:0007669"/>
    <property type="project" value="TreeGrafter"/>
</dbReference>